<dbReference type="InterPro" id="IPR018247">
    <property type="entry name" value="EF_Hand_1_Ca_BS"/>
</dbReference>
<feature type="domain" description="EF-hand" evidence="5">
    <location>
        <begin position="203"/>
        <end position="238"/>
    </location>
</feature>
<keyword evidence="2" id="KW-0677">Repeat</keyword>
<dbReference type="GO" id="GO:0005509">
    <property type="term" value="F:calcium ion binding"/>
    <property type="evidence" value="ECO:0007669"/>
    <property type="project" value="InterPro"/>
</dbReference>
<evidence type="ECO:0000256" key="3">
    <source>
        <dbReference type="ARBA" id="ARBA00022837"/>
    </source>
</evidence>
<dbReference type="InterPro" id="IPR002048">
    <property type="entry name" value="EF_hand_dom"/>
</dbReference>
<dbReference type="InterPro" id="IPR011992">
    <property type="entry name" value="EF-hand-dom_pair"/>
</dbReference>
<reference evidence="6 7" key="1">
    <citation type="journal article" date="2014" name="Genome Biol. Evol.">
        <title>The secreted proteins of Achlya hypogyna and Thraustotheca clavata identify the ancestral oomycete secretome and reveal gene acquisitions by horizontal gene transfer.</title>
        <authorList>
            <person name="Misner I."/>
            <person name="Blouin N."/>
            <person name="Leonard G."/>
            <person name="Richards T.A."/>
            <person name="Lane C.E."/>
        </authorList>
    </citation>
    <scope>NUCLEOTIDE SEQUENCE [LARGE SCALE GENOMIC DNA]</scope>
    <source>
        <strain evidence="6 7">ATCC 34112</strain>
    </source>
</reference>
<comment type="caution">
    <text evidence="6">The sequence shown here is derived from an EMBL/GenBank/DDBJ whole genome shotgun (WGS) entry which is preliminary data.</text>
</comment>
<dbReference type="OrthoDB" id="191686at2759"/>
<keyword evidence="1" id="KW-0479">Metal-binding</keyword>
<name>A0A1W0A275_9STRA</name>
<evidence type="ECO:0000313" key="7">
    <source>
        <dbReference type="Proteomes" id="UP000243217"/>
    </source>
</evidence>
<evidence type="ECO:0000259" key="5">
    <source>
        <dbReference type="PROSITE" id="PS50222"/>
    </source>
</evidence>
<dbReference type="SUPFAM" id="SSF47473">
    <property type="entry name" value="EF-hand"/>
    <property type="match status" value="1"/>
</dbReference>
<evidence type="ECO:0000256" key="2">
    <source>
        <dbReference type="ARBA" id="ARBA00022737"/>
    </source>
</evidence>
<proteinExistence type="predicted"/>
<sequence>MIHDKTEPKILSQSSPIASKTKLFKGKTASKYEMKQIVVKAKPSDVVPIDIASIIKEFPDIDPNDDLTSPVGIYGPQFTRRETEDVCYSLGMTQKEVNTLIGLFNDIDVNLSGLINLTEFYYLLESPQNEYTKGILRLAPERKDPKKIDIDDFIQIICKFSIMDREDIVAFCFETFDEDESGSLDTDEFLNLCNAIQVKGDTFFNGNFKRAMEFFDKNHDGLLDLSEFQEINTRYQLIFYPLFQFQNKLQSKTLGWWKWYQLKHRGLKISSWQTYMSTHLGRDPPLTMEDRFCSCMNRNTELRLIAKHFYHTNQARQFLKAKRAATVVVSTKESNPPAKPDDVYNRRKLPIQPPNPKPTNTISLPNRNSSQKR</sequence>
<dbReference type="EMBL" id="JNBS01000624">
    <property type="protein sequence ID" value="OQS04372.1"/>
    <property type="molecule type" value="Genomic_DNA"/>
</dbReference>
<dbReference type="Pfam" id="PF13202">
    <property type="entry name" value="EF-hand_5"/>
    <property type="match status" value="2"/>
</dbReference>
<dbReference type="CDD" id="cd00051">
    <property type="entry name" value="EFh"/>
    <property type="match status" value="1"/>
</dbReference>
<dbReference type="AlphaFoldDB" id="A0A1W0A275"/>
<evidence type="ECO:0000313" key="6">
    <source>
        <dbReference type="EMBL" id="OQS04372.1"/>
    </source>
</evidence>
<dbReference type="PROSITE" id="PS50222">
    <property type="entry name" value="EF_HAND_2"/>
    <property type="match status" value="2"/>
</dbReference>
<evidence type="ECO:0000256" key="4">
    <source>
        <dbReference type="SAM" id="MobiDB-lite"/>
    </source>
</evidence>
<dbReference type="Gene3D" id="1.10.238.10">
    <property type="entry name" value="EF-hand"/>
    <property type="match status" value="1"/>
</dbReference>
<dbReference type="PANTHER" id="PTHR45942">
    <property type="entry name" value="PROTEIN PHOSPATASE 3 REGULATORY SUBUNIT B ALPHA ISOFORM TYPE 1"/>
    <property type="match status" value="1"/>
</dbReference>
<feature type="domain" description="EF-hand" evidence="5">
    <location>
        <begin position="164"/>
        <end position="199"/>
    </location>
</feature>
<gene>
    <name evidence="6" type="ORF">THRCLA_03377</name>
</gene>
<accession>A0A1W0A275</accession>
<keyword evidence="3" id="KW-0106">Calcium</keyword>
<dbReference type="SMART" id="SM00054">
    <property type="entry name" value="EFh"/>
    <property type="match status" value="3"/>
</dbReference>
<evidence type="ECO:0000256" key="1">
    <source>
        <dbReference type="ARBA" id="ARBA00022723"/>
    </source>
</evidence>
<protein>
    <recommendedName>
        <fullName evidence="5">EF-hand domain-containing protein</fullName>
    </recommendedName>
</protein>
<organism evidence="6 7">
    <name type="scientific">Thraustotheca clavata</name>
    <dbReference type="NCBI Taxonomy" id="74557"/>
    <lineage>
        <taxon>Eukaryota</taxon>
        <taxon>Sar</taxon>
        <taxon>Stramenopiles</taxon>
        <taxon>Oomycota</taxon>
        <taxon>Saprolegniomycetes</taxon>
        <taxon>Saprolegniales</taxon>
        <taxon>Achlyaceae</taxon>
        <taxon>Thraustotheca</taxon>
    </lineage>
</organism>
<dbReference type="STRING" id="74557.A0A1W0A275"/>
<feature type="region of interest" description="Disordered" evidence="4">
    <location>
        <begin position="329"/>
        <end position="373"/>
    </location>
</feature>
<keyword evidence="7" id="KW-1185">Reference proteome</keyword>
<dbReference type="PROSITE" id="PS00018">
    <property type="entry name" value="EF_HAND_1"/>
    <property type="match status" value="2"/>
</dbReference>
<dbReference type="Proteomes" id="UP000243217">
    <property type="component" value="Unassembled WGS sequence"/>
</dbReference>
<feature type="compositionally biased region" description="Polar residues" evidence="4">
    <location>
        <begin position="358"/>
        <end position="373"/>
    </location>
</feature>